<name>A0ACB7SDH8_HYAAI</name>
<organism evidence="1 2">
    <name type="scientific">Hyalomma asiaticum</name>
    <name type="common">Tick</name>
    <dbReference type="NCBI Taxonomy" id="266040"/>
    <lineage>
        <taxon>Eukaryota</taxon>
        <taxon>Metazoa</taxon>
        <taxon>Ecdysozoa</taxon>
        <taxon>Arthropoda</taxon>
        <taxon>Chelicerata</taxon>
        <taxon>Arachnida</taxon>
        <taxon>Acari</taxon>
        <taxon>Parasitiformes</taxon>
        <taxon>Ixodida</taxon>
        <taxon>Ixodoidea</taxon>
        <taxon>Ixodidae</taxon>
        <taxon>Hyalomminae</taxon>
        <taxon>Hyalomma</taxon>
    </lineage>
</organism>
<evidence type="ECO:0000313" key="2">
    <source>
        <dbReference type="Proteomes" id="UP000821845"/>
    </source>
</evidence>
<comment type="caution">
    <text evidence="1">The sequence shown here is derived from an EMBL/GenBank/DDBJ whole genome shotgun (WGS) entry which is preliminary data.</text>
</comment>
<reference evidence="1" key="1">
    <citation type="submission" date="2020-05" db="EMBL/GenBank/DDBJ databases">
        <title>Large-scale comparative analyses of tick genomes elucidate their genetic diversity and vector capacities.</title>
        <authorList>
            <person name="Jia N."/>
            <person name="Wang J."/>
            <person name="Shi W."/>
            <person name="Du L."/>
            <person name="Sun Y."/>
            <person name="Zhan W."/>
            <person name="Jiang J."/>
            <person name="Wang Q."/>
            <person name="Zhang B."/>
            <person name="Ji P."/>
            <person name="Sakyi L.B."/>
            <person name="Cui X."/>
            <person name="Yuan T."/>
            <person name="Jiang B."/>
            <person name="Yang W."/>
            <person name="Lam T.T.-Y."/>
            <person name="Chang Q."/>
            <person name="Ding S."/>
            <person name="Wang X."/>
            <person name="Zhu J."/>
            <person name="Ruan X."/>
            <person name="Zhao L."/>
            <person name="Wei J."/>
            <person name="Que T."/>
            <person name="Du C."/>
            <person name="Cheng J."/>
            <person name="Dai P."/>
            <person name="Han X."/>
            <person name="Huang E."/>
            <person name="Gao Y."/>
            <person name="Liu J."/>
            <person name="Shao H."/>
            <person name="Ye R."/>
            <person name="Li L."/>
            <person name="Wei W."/>
            <person name="Wang X."/>
            <person name="Wang C."/>
            <person name="Yang T."/>
            <person name="Huo Q."/>
            <person name="Li W."/>
            <person name="Guo W."/>
            <person name="Chen H."/>
            <person name="Zhou L."/>
            <person name="Ni X."/>
            <person name="Tian J."/>
            <person name="Zhou Y."/>
            <person name="Sheng Y."/>
            <person name="Liu T."/>
            <person name="Pan Y."/>
            <person name="Xia L."/>
            <person name="Li J."/>
            <person name="Zhao F."/>
            <person name="Cao W."/>
        </authorList>
    </citation>
    <scope>NUCLEOTIDE SEQUENCE</scope>
    <source>
        <strain evidence="1">Hyas-2018</strain>
    </source>
</reference>
<dbReference type="EMBL" id="CM023484">
    <property type="protein sequence ID" value="KAH6931986.1"/>
    <property type="molecule type" value="Genomic_DNA"/>
</dbReference>
<evidence type="ECO:0000313" key="1">
    <source>
        <dbReference type="EMBL" id="KAH6931986.1"/>
    </source>
</evidence>
<sequence length="464" mass="52075">MLTFDDLPVELALKVLSYLPQRCLPTIAQVSERWNTLAYDPSLWKEVCIDSSTAHSAHHVRDMLDRATMIRKLEISAGPLYLEEIALASAGFKTLKEIVIPGSVLSHASMPVILRNCESLITVVLRGGDSLLTADIRALEHLKRLKALIASRDVYMRDDILRQVCISCPDIEQLHFNSGLISRRDHWEYLRRLRHLTSLSISRISTSGLLVVSGSCGSLELLSIGDVWNENDVAVAHALEKFRKLRVVSVGGNCGTGWLDSRFRTPRGIQRFCVPRLCAQEQQLMLLAESCRDELLSVAFSASVLTPLSLNALYSCRNLQTISVRNLCGKGLSLSMLLKFPNLARAHLHVSLDPTEAVRKLTSLVDILDSCSRGGTRLELRIRCSTQPALNAMIRELRHFKEFLALNTHLSAEHLRNLEKYCQRIGDTKIYWLPIGMLTTQVVQTSFPVISKKLKHLVLELSEH</sequence>
<keyword evidence="2" id="KW-1185">Reference proteome</keyword>
<protein>
    <submittedName>
        <fullName evidence="1">Uncharacterized protein</fullName>
    </submittedName>
</protein>
<accession>A0ACB7SDH8</accession>
<proteinExistence type="predicted"/>
<gene>
    <name evidence="1" type="ORF">HPB50_002420</name>
</gene>
<dbReference type="Proteomes" id="UP000821845">
    <property type="component" value="Chromosome 4"/>
</dbReference>